<reference evidence="4" key="1">
    <citation type="journal article" date="2020" name="Stud. Mycol.">
        <title>101 Dothideomycetes genomes: a test case for predicting lifestyles and emergence of pathogens.</title>
        <authorList>
            <person name="Haridas S."/>
            <person name="Albert R."/>
            <person name="Binder M."/>
            <person name="Bloem J."/>
            <person name="Labutti K."/>
            <person name="Salamov A."/>
            <person name="Andreopoulos B."/>
            <person name="Baker S."/>
            <person name="Barry K."/>
            <person name="Bills G."/>
            <person name="Bluhm B."/>
            <person name="Cannon C."/>
            <person name="Castanera R."/>
            <person name="Culley D."/>
            <person name="Daum C."/>
            <person name="Ezra D."/>
            <person name="Gonzalez J."/>
            <person name="Henrissat B."/>
            <person name="Kuo A."/>
            <person name="Liang C."/>
            <person name="Lipzen A."/>
            <person name="Lutzoni F."/>
            <person name="Magnuson J."/>
            <person name="Mondo S."/>
            <person name="Nolan M."/>
            <person name="Ohm R."/>
            <person name="Pangilinan J."/>
            <person name="Park H.-J."/>
            <person name="Ramirez L."/>
            <person name="Alfaro M."/>
            <person name="Sun H."/>
            <person name="Tritt A."/>
            <person name="Yoshinaga Y."/>
            <person name="Zwiers L.-H."/>
            <person name="Turgeon B."/>
            <person name="Goodwin S."/>
            <person name="Spatafora J."/>
            <person name="Crous P."/>
            <person name="Grigoriev I."/>
        </authorList>
    </citation>
    <scope>NUCLEOTIDE SEQUENCE</scope>
    <source>
        <strain evidence="4">CBS 121167</strain>
    </source>
</reference>
<dbReference type="PANTHER" id="PTHR14374:SF0">
    <property type="entry name" value="TRAFFICKING PROTEIN PARTICLE COMPLEX SUBUNIT 11"/>
    <property type="match status" value="1"/>
</dbReference>
<gene>
    <name evidence="4" type="ORF">K452DRAFT_264522</name>
</gene>
<dbReference type="Pfam" id="PF07919">
    <property type="entry name" value="Gryzun"/>
    <property type="match status" value="1"/>
</dbReference>
<feature type="domain" description="Trafficking protein particle complex subunit 11" evidence="3">
    <location>
        <begin position="351"/>
        <end position="635"/>
    </location>
</feature>
<evidence type="ECO:0000313" key="4">
    <source>
        <dbReference type="EMBL" id="KAF2145473.1"/>
    </source>
</evidence>
<dbReference type="Proteomes" id="UP000799438">
    <property type="component" value="Unassembled WGS sequence"/>
</dbReference>
<evidence type="ECO:0000313" key="5">
    <source>
        <dbReference type="Proteomes" id="UP000799438"/>
    </source>
</evidence>
<sequence>MDAYPSQYVEHNLPFVVVSGLGTDTSEPYFQPHKLLQEHGLNIDSAIPTLINEHAEQLRQEFLIADSRHAPWNGIRSRSRGDLIGFKIRAVGRQYTFPSHKAQPPQRSPDETPPGSPPIDGKHKWVLHSPISPLSPGSPTFPDGVMTPLWVAKHQSYIPSVFISCFDFTSEAGRDTLNDNQLKAEINRIKNLLANSHHPTRYAVILLSDKTIIQAPEIEDRLANIRRATGLDPKNSLFFLPPTSRAEIASFVHNVLSVLQPTCVEYYRDLSKHARRKKNRGNIPPPTAPPTRGTSQTLSSQGWNVRYDFKLGVFAEFRQEMDSACRHYSAAMDTLLDGDGVFETTASWNPRWDDTRLLADTVAVRIIRCLMWNNGPTSAVQSWQNYRDRMRDLVDRRGKGSANYGWQAWESRWARLMAEIIQRVEPPIFAVVESSRANRDMLIAREDVLFVQPEKIFPVGERMPPWQLLHHPGYWFRLAAERAISRRTLAEDLSEEDRMPPGMSPATQVVNRYGTYDTYLVPEPHVEYPLPGKGEGFDHTGEIVDLFNRAVGEFHARGQYRLVDKIHFDMGKELIHAHRYSNALSVLKPLWEGMNWRKEGWWPLVTEVTWALHACAQLCGDEEMIVATEWELCNRALRTKQGKVHDFMNCLDSVKHPEEKEIPRITLNANNVMSALSVTVIFGVAEGHVGEPLQAQVAVRSNAHKNSKPITASKFGITFKGCIDTIELHHEANEGAQSFTEVTLTEAGESKAGAAPSFQGQADLSFRAGEVKVYTFSILFREAGDINLERITVEVATSRFHLACFAKSPKGESAPLWWHPSTKGLRNKRLIRDPEDPSIKVLPKPPKMEIALPNLQAQYYINETVTLALNIENAEEEDTEAVLEVRLLDPSSELLEYSWLASKDPEAENNDKSPNPLGHNIGIMAPGSKRTHSITFAAPSAPAAYTVEVKVLYHLLSDRDVPIQKILSGELIFVEPFEATYDFAPQVHPDPWPSFFHISDEQTTEPSAENTVDKAFGLWSRYLLTVRVGSLAEEDLVVQDAELVVHSVHGGAACTVAKQQLPEPEVDVSPQAVHLRAFWVDVRKFALEDRSSSALETSVSVKWRRKNPIAEESSSDSVTTIVAKPRLVAAHSEPRVLASARPSTTAPGPGLIHLDYTLENPTMHFLTFDISMEASEEFAFSGPKLSALQLLPLSRQTVRYNLTPLVRGAWLSPSLRVQDRYFNKVLRVTPTEGLRGDKRTGVVQVWADVEEGEA</sequence>
<organism evidence="4 5">
    <name type="scientific">Aplosporella prunicola CBS 121167</name>
    <dbReference type="NCBI Taxonomy" id="1176127"/>
    <lineage>
        <taxon>Eukaryota</taxon>
        <taxon>Fungi</taxon>
        <taxon>Dikarya</taxon>
        <taxon>Ascomycota</taxon>
        <taxon>Pezizomycotina</taxon>
        <taxon>Dothideomycetes</taxon>
        <taxon>Dothideomycetes incertae sedis</taxon>
        <taxon>Botryosphaeriales</taxon>
        <taxon>Aplosporellaceae</taxon>
        <taxon>Aplosporella</taxon>
    </lineage>
</organism>
<dbReference type="AlphaFoldDB" id="A0A6A6BPT1"/>
<dbReference type="EMBL" id="ML995477">
    <property type="protein sequence ID" value="KAF2145473.1"/>
    <property type="molecule type" value="Genomic_DNA"/>
</dbReference>
<evidence type="ECO:0000259" key="2">
    <source>
        <dbReference type="Pfam" id="PF07919"/>
    </source>
</evidence>
<dbReference type="Pfam" id="PF11817">
    <property type="entry name" value="Foie-gras_1"/>
    <property type="match status" value="1"/>
</dbReference>
<dbReference type="InterPro" id="IPR021773">
    <property type="entry name" value="TPC11"/>
</dbReference>
<evidence type="ECO:0000259" key="3">
    <source>
        <dbReference type="Pfam" id="PF11817"/>
    </source>
</evidence>
<name>A0A6A6BPT1_9PEZI</name>
<feature type="region of interest" description="Disordered" evidence="1">
    <location>
        <begin position="275"/>
        <end position="299"/>
    </location>
</feature>
<dbReference type="RefSeq" id="XP_033401185.1">
    <property type="nucleotide sequence ID" value="XM_033538697.1"/>
</dbReference>
<dbReference type="GeneID" id="54296193"/>
<feature type="domain" description="Gryzun putative trafficking through Golgi" evidence="2">
    <location>
        <begin position="665"/>
        <end position="1247"/>
    </location>
</feature>
<protein>
    <recommendedName>
        <fullName evidence="6">Trafficking protein particle complex subunit 11 domain-containing protein</fullName>
    </recommendedName>
</protein>
<dbReference type="OrthoDB" id="6278596at2759"/>
<evidence type="ECO:0000256" key="1">
    <source>
        <dbReference type="SAM" id="MobiDB-lite"/>
    </source>
</evidence>
<dbReference type="PANTHER" id="PTHR14374">
    <property type="entry name" value="FOIE GRAS"/>
    <property type="match status" value="1"/>
</dbReference>
<feature type="region of interest" description="Disordered" evidence="1">
    <location>
        <begin position="97"/>
        <end position="123"/>
    </location>
</feature>
<dbReference type="InterPro" id="IPR012880">
    <property type="entry name" value="Gryzun"/>
</dbReference>
<proteinExistence type="predicted"/>
<keyword evidence="5" id="KW-1185">Reference proteome</keyword>
<evidence type="ECO:0008006" key="6">
    <source>
        <dbReference type="Google" id="ProtNLM"/>
    </source>
</evidence>
<accession>A0A6A6BPT1</accession>